<organism evidence="1 2">
    <name type="scientific">Plantactinospora solaniradicis</name>
    <dbReference type="NCBI Taxonomy" id="1723736"/>
    <lineage>
        <taxon>Bacteria</taxon>
        <taxon>Bacillati</taxon>
        <taxon>Actinomycetota</taxon>
        <taxon>Actinomycetes</taxon>
        <taxon>Micromonosporales</taxon>
        <taxon>Micromonosporaceae</taxon>
        <taxon>Plantactinospora</taxon>
    </lineage>
</organism>
<sequence length="102" mass="10678">MLSAVHDQPHTNAGSIIGVVREARGGVARQFVHDLLHALAAACVVRFEPMNSVARCEARGGDNHHHLVCRYRSALADVGGPVGHTACRCPTCVTATSAVPDG</sequence>
<evidence type="ECO:0000313" key="1">
    <source>
        <dbReference type="EMBL" id="MFC6021240.1"/>
    </source>
</evidence>
<comment type="caution">
    <text evidence="1">The sequence shown here is derived from an EMBL/GenBank/DDBJ whole genome shotgun (WGS) entry which is preliminary data.</text>
</comment>
<protein>
    <submittedName>
        <fullName evidence="1">Uncharacterized protein</fullName>
    </submittedName>
</protein>
<proteinExistence type="predicted"/>
<reference evidence="2" key="1">
    <citation type="journal article" date="2019" name="Int. J. Syst. Evol. Microbiol.">
        <title>The Global Catalogue of Microorganisms (GCM) 10K type strain sequencing project: providing services to taxonomists for standard genome sequencing and annotation.</title>
        <authorList>
            <consortium name="The Broad Institute Genomics Platform"/>
            <consortium name="The Broad Institute Genome Sequencing Center for Infectious Disease"/>
            <person name="Wu L."/>
            <person name="Ma J."/>
        </authorList>
    </citation>
    <scope>NUCLEOTIDE SEQUENCE [LARGE SCALE GENOMIC DNA]</scope>
    <source>
        <strain evidence="2">ZS-35-S2</strain>
    </source>
</reference>
<dbReference type="SUPFAM" id="SSF46785">
    <property type="entry name" value="Winged helix' DNA-binding domain"/>
    <property type="match status" value="1"/>
</dbReference>
<evidence type="ECO:0000313" key="2">
    <source>
        <dbReference type="Proteomes" id="UP001596203"/>
    </source>
</evidence>
<keyword evidence="2" id="KW-1185">Reference proteome</keyword>
<name>A0ABW1KI69_9ACTN</name>
<dbReference type="Proteomes" id="UP001596203">
    <property type="component" value="Unassembled WGS sequence"/>
</dbReference>
<dbReference type="InterPro" id="IPR036390">
    <property type="entry name" value="WH_DNA-bd_sf"/>
</dbReference>
<dbReference type="EMBL" id="JBHSPR010000039">
    <property type="protein sequence ID" value="MFC6021240.1"/>
    <property type="molecule type" value="Genomic_DNA"/>
</dbReference>
<gene>
    <name evidence="1" type="ORF">ACFP2T_34330</name>
</gene>
<accession>A0ABW1KI69</accession>
<dbReference type="RefSeq" id="WP_377429207.1">
    <property type="nucleotide sequence ID" value="NZ_JBHSPR010000039.1"/>
</dbReference>